<dbReference type="InterPro" id="IPR000717">
    <property type="entry name" value="PCI_dom"/>
</dbReference>
<evidence type="ECO:0000256" key="4">
    <source>
        <dbReference type="ARBA" id="ARBA00022917"/>
    </source>
</evidence>
<dbReference type="Pfam" id="PF01399">
    <property type="entry name" value="PCI"/>
    <property type="match status" value="1"/>
</dbReference>
<evidence type="ECO:0000256" key="1">
    <source>
        <dbReference type="ARBA" id="ARBA00008482"/>
    </source>
</evidence>
<dbReference type="Proteomes" id="UP001212152">
    <property type="component" value="Unassembled WGS sequence"/>
</dbReference>
<evidence type="ECO:0000256" key="2">
    <source>
        <dbReference type="ARBA" id="ARBA00022490"/>
    </source>
</evidence>
<keyword evidence="8" id="KW-1185">Reference proteome</keyword>
<dbReference type="SMART" id="SM00088">
    <property type="entry name" value="PINT"/>
    <property type="match status" value="1"/>
</dbReference>
<dbReference type="HAMAP" id="MF_03012">
    <property type="entry name" value="eIF3m"/>
    <property type="match status" value="1"/>
</dbReference>
<proteinExistence type="inferred from homology"/>
<dbReference type="AlphaFoldDB" id="A0AAD5TIM6"/>
<dbReference type="GO" id="GO:0071541">
    <property type="term" value="C:eukaryotic translation initiation factor 3 complex, eIF3m"/>
    <property type="evidence" value="ECO:0007669"/>
    <property type="project" value="UniProtKB-UniRule"/>
</dbReference>
<comment type="caution">
    <text evidence="7">The sequence shown here is derived from an EMBL/GenBank/DDBJ whole genome shotgun (WGS) entry which is preliminary data.</text>
</comment>
<accession>A0AAD5TIM6</accession>
<dbReference type="EMBL" id="JADGJQ010000032">
    <property type="protein sequence ID" value="KAJ3177630.1"/>
    <property type="molecule type" value="Genomic_DNA"/>
</dbReference>
<protein>
    <recommendedName>
        <fullName evidence="5">Eukaryotic translation initiation factor 3 subunit M</fullName>
        <shortName evidence="5">eIF3m</shortName>
    </recommendedName>
</protein>
<dbReference type="InterPro" id="IPR027528">
    <property type="entry name" value="eIF3m"/>
</dbReference>
<comment type="similarity">
    <text evidence="5">Belongs to the eIF-3 subunit M family.</text>
</comment>
<organism evidence="7 8">
    <name type="scientific">Geranomyces variabilis</name>
    <dbReference type="NCBI Taxonomy" id="109894"/>
    <lineage>
        <taxon>Eukaryota</taxon>
        <taxon>Fungi</taxon>
        <taxon>Fungi incertae sedis</taxon>
        <taxon>Chytridiomycota</taxon>
        <taxon>Chytridiomycota incertae sedis</taxon>
        <taxon>Chytridiomycetes</taxon>
        <taxon>Spizellomycetales</taxon>
        <taxon>Powellomycetaceae</taxon>
        <taxon>Geranomyces</taxon>
    </lineage>
</organism>
<evidence type="ECO:0000259" key="6">
    <source>
        <dbReference type="PROSITE" id="PS50250"/>
    </source>
</evidence>
<name>A0AAD5TIM6_9FUNG</name>
<evidence type="ECO:0000256" key="3">
    <source>
        <dbReference type="ARBA" id="ARBA00022540"/>
    </source>
</evidence>
<keyword evidence="2 5" id="KW-0963">Cytoplasm</keyword>
<dbReference type="GO" id="GO:0016282">
    <property type="term" value="C:eukaryotic 43S preinitiation complex"/>
    <property type="evidence" value="ECO:0007669"/>
    <property type="project" value="UniProtKB-UniRule"/>
</dbReference>
<evidence type="ECO:0000313" key="8">
    <source>
        <dbReference type="Proteomes" id="UP001212152"/>
    </source>
</evidence>
<sequence length="401" mass="43959">MPSKSVSFFSGNASVLELASWFAVSKGQNAKEGEFYKTTTELLAQENHTGVLSLFAKESGAMLEAEEKDMEALYNLMIALIHDAKPEEVAGLSATIVKPIMESSAEHAHVKLRILSNLYNSFDATFSGRYEVFTAIVAVAGKADEMEIVVPQLAALDSWIAEWGVTGNKSRALYLLISEQLEKSENFKREAYEFLLKYLSTFDGDSKAAAAAKDHALRAIKSAISIPTVLAFDELHKLDAVQALKSTKNFELLTIFLEGSLKQYHDFVKANPKFIAENGLSEEDCQSKMRLLSFASLAASNVQGEVPYATIASALDVSIDDVEVWVINTIRAGLVDAKMNQLKQTVVVSRSVHRVFTDAEWKTLQARLEAWRVNLKEVLTVVGNAKLINGGGATVEAVVQQ</sequence>
<gene>
    <name evidence="7" type="ORF">HDU87_004383</name>
</gene>
<comment type="subcellular location">
    <subcellularLocation>
        <location evidence="5">Cytoplasm</location>
    </subcellularLocation>
</comment>
<reference evidence="7" key="1">
    <citation type="submission" date="2020-05" db="EMBL/GenBank/DDBJ databases">
        <title>Phylogenomic resolution of chytrid fungi.</title>
        <authorList>
            <person name="Stajich J.E."/>
            <person name="Amses K."/>
            <person name="Simmons R."/>
            <person name="Seto K."/>
            <person name="Myers J."/>
            <person name="Bonds A."/>
            <person name="Quandt C.A."/>
            <person name="Barry K."/>
            <person name="Liu P."/>
            <person name="Grigoriev I."/>
            <person name="Longcore J.E."/>
            <person name="James T.Y."/>
        </authorList>
    </citation>
    <scope>NUCLEOTIDE SEQUENCE</scope>
    <source>
        <strain evidence="7">JEL0379</strain>
    </source>
</reference>
<dbReference type="GO" id="GO:0033290">
    <property type="term" value="C:eukaryotic 48S preinitiation complex"/>
    <property type="evidence" value="ECO:0007669"/>
    <property type="project" value="UniProtKB-UniRule"/>
</dbReference>
<evidence type="ECO:0000256" key="5">
    <source>
        <dbReference type="HAMAP-Rule" id="MF_03012"/>
    </source>
</evidence>
<dbReference type="PROSITE" id="PS50250">
    <property type="entry name" value="PCI"/>
    <property type="match status" value="1"/>
</dbReference>
<dbReference type="PANTHER" id="PTHR15350:SF2">
    <property type="entry name" value="EUKARYOTIC TRANSLATION INITIATION FACTOR 3 SUBUNIT M"/>
    <property type="match status" value="1"/>
</dbReference>
<dbReference type="GO" id="GO:0003743">
    <property type="term" value="F:translation initiation factor activity"/>
    <property type="evidence" value="ECO:0007669"/>
    <property type="project" value="UniProtKB-UniRule"/>
</dbReference>
<keyword evidence="4 5" id="KW-0648">Protein biosynthesis</keyword>
<dbReference type="GO" id="GO:0001732">
    <property type="term" value="P:formation of cytoplasmic translation initiation complex"/>
    <property type="evidence" value="ECO:0007669"/>
    <property type="project" value="UniProtKB-UniRule"/>
</dbReference>
<comment type="similarity">
    <text evidence="1">Belongs to the CSN7/EIF3M family. CSN7 subfamily.</text>
</comment>
<evidence type="ECO:0000313" key="7">
    <source>
        <dbReference type="EMBL" id="KAJ3177630.1"/>
    </source>
</evidence>
<dbReference type="InterPro" id="IPR040750">
    <property type="entry name" value="eIF3m_C_helix"/>
</dbReference>
<feature type="domain" description="PCI" evidence="6">
    <location>
        <begin position="187"/>
        <end position="353"/>
    </location>
</feature>
<comment type="function">
    <text evidence="5">Component of the eukaryotic translation initiation factor 3 (eIF-3) complex, which is involved in protein synthesis of a specialized repertoire of mRNAs and, together with other initiation factors, stimulates binding of mRNA and methionyl-tRNAi to the 40S ribosome. The eIF-3 complex specifically targets and initiates translation of a subset of mRNAs involved in cell proliferation.</text>
</comment>
<keyword evidence="3 5" id="KW-0396">Initiation factor</keyword>
<comment type="subunit">
    <text evidence="5">Component of the eukaryotic translation initiation factor 3 (eIF-3) complex.</text>
</comment>
<dbReference type="Pfam" id="PF18005">
    <property type="entry name" value="eIF3m_C_helix"/>
    <property type="match status" value="1"/>
</dbReference>
<dbReference type="InterPro" id="IPR045237">
    <property type="entry name" value="COPS7/eIF3m"/>
</dbReference>
<dbReference type="PANTHER" id="PTHR15350">
    <property type="entry name" value="COP9 SIGNALOSOME COMPLEX SUBUNIT 7/DENDRITIC CELL PROTEIN GA17"/>
    <property type="match status" value="1"/>
</dbReference>